<dbReference type="Pfam" id="PF04892">
    <property type="entry name" value="VanZ"/>
    <property type="match status" value="1"/>
</dbReference>
<reference evidence="4" key="1">
    <citation type="journal article" date="2019" name="Int. J. Syst. Evol. Microbiol.">
        <title>The Global Catalogue of Microorganisms (GCM) 10K type strain sequencing project: providing services to taxonomists for standard genome sequencing and annotation.</title>
        <authorList>
            <consortium name="The Broad Institute Genomics Platform"/>
            <consortium name="The Broad Institute Genome Sequencing Center for Infectious Disease"/>
            <person name="Wu L."/>
            <person name="Ma J."/>
        </authorList>
    </citation>
    <scope>NUCLEOTIDE SEQUENCE [LARGE SCALE GENOMIC DNA]</scope>
    <source>
        <strain evidence="4">CCUG 63418</strain>
    </source>
</reference>
<keyword evidence="1" id="KW-0812">Transmembrane</keyword>
<accession>A0ABW2YZS1</accession>
<name>A0ABW2YZS1_9SPHI</name>
<protein>
    <submittedName>
        <fullName evidence="3">VanZ family protein</fullName>
    </submittedName>
</protein>
<comment type="caution">
    <text evidence="3">The sequence shown here is derived from an EMBL/GenBank/DDBJ whole genome shotgun (WGS) entry which is preliminary data.</text>
</comment>
<keyword evidence="1" id="KW-1133">Transmembrane helix</keyword>
<dbReference type="NCBIfam" id="NF037970">
    <property type="entry name" value="vanZ_1"/>
    <property type="match status" value="1"/>
</dbReference>
<feature type="domain" description="VanZ-like" evidence="2">
    <location>
        <begin position="20"/>
        <end position="120"/>
    </location>
</feature>
<feature type="transmembrane region" description="Helical" evidence="1">
    <location>
        <begin position="41"/>
        <end position="60"/>
    </location>
</feature>
<dbReference type="Proteomes" id="UP001596958">
    <property type="component" value="Unassembled WGS sequence"/>
</dbReference>
<evidence type="ECO:0000256" key="1">
    <source>
        <dbReference type="SAM" id="Phobius"/>
    </source>
</evidence>
<feature type="transmembrane region" description="Helical" evidence="1">
    <location>
        <begin position="72"/>
        <end position="93"/>
    </location>
</feature>
<dbReference type="InterPro" id="IPR006976">
    <property type="entry name" value="VanZ-like"/>
</dbReference>
<proteinExistence type="predicted"/>
<feature type="transmembrane region" description="Helical" evidence="1">
    <location>
        <begin position="105"/>
        <end position="125"/>
    </location>
</feature>
<dbReference type="EMBL" id="JBHTHU010000010">
    <property type="protein sequence ID" value="MFD0751089.1"/>
    <property type="molecule type" value="Genomic_DNA"/>
</dbReference>
<feature type="transmembrane region" description="Helical" evidence="1">
    <location>
        <begin position="12"/>
        <end position="29"/>
    </location>
</feature>
<evidence type="ECO:0000313" key="4">
    <source>
        <dbReference type="Proteomes" id="UP001596958"/>
    </source>
</evidence>
<keyword evidence="1" id="KW-0472">Membrane</keyword>
<gene>
    <name evidence="3" type="ORF">ACFQZS_13115</name>
</gene>
<organism evidence="3 4">
    <name type="scientific">Mucilaginibacter calamicampi</name>
    <dbReference type="NCBI Taxonomy" id="1302352"/>
    <lineage>
        <taxon>Bacteria</taxon>
        <taxon>Pseudomonadati</taxon>
        <taxon>Bacteroidota</taxon>
        <taxon>Sphingobacteriia</taxon>
        <taxon>Sphingobacteriales</taxon>
        <taxon>Sphingobacteriaceae</taxon>
        <taxon>Mucilaginibacter</taxon>
    </lineage>
</organism>
<evidence type="ECO:0000313" key="3">
    <source>
        <dbReference type="EMBL" id="MFD0751089.1"/>
    </source>
</evidence>
<dbReference type="RefSeq" id="WP_377100943.1">
    <property type="nucleotide sequence ID" value="NZ_JBHTHU010000010.1"/>
</dbReference>
<keyword evidence="4" id="KW-1185">Reference proteome</keyword>
<evidence type="ECO:0000259" key="2">
    <source>
        <dbReference type="Pfam" id="PF04892"/>
    </source>
</evidence>
<sequence>MRAIIKNQRLTLWWALFVFIICNIQIGAVGKSSLFFPGFDKLAHCGLFFVFVVFCTNGFIRQNLNKRLTYKNALFITLIGIGYGGLIELVQLTLFSWRTGDWDDLFADTVGACMATFSILITINATNNGKK</sequence>